<comment type="caution">
    <text evidence="3">The sequence shown here is derived from an EMBL/GenBank/DDBJ whole genome shotgun (WGS) entry which is preliminary data.</text>
</comment>
<evidence type="ECO:0000313" key="3">
    <source>
        <dbReference type="EMBL" id="GAH29927.1"/>
    </source>
</evidence>
<keyword evidence="1" id="KW-0812">Transmembrane</keyword>
<feature type="non-terminal residue" evidence="3">
    <location>
        <position position="49"/>
    </location>
</feature>
<protein>
    <recommendedName>
        <fullName evidence="2">Major facilitator superfamily (MFS) profile domain-containing protein</fullName>
    </recommendedName>
</protein>
<dbReference type="Gene3D" id="1.20.1250.20">
    <property type="entry name" value="MFS general substrate transporter like domains"/>
    <property type="match status" value="1"/>
</dbReference>
<evidence type="ECO:0000259" key="2">
    <source>
        <dbReference type="PROSITE" id="PS50850"/>
    </source>
</evidence>
<dbReference type="GO" id="GO:0022857">
    <property type="term" value="F:transmembrane transporter activity"/>
    <property type="evidence" value="ECO:0007669"/>
    <property type="project" value="InterPro"/>
</dbReference>
<organism evidence="3">
    <name type="scientific">marine sediment metagenome</name>
    <dbReference type="NCBI Taxonomy" id="412755"/>
    <lineage>
        <taxon>unclassified sequences</taxon>
        <taxon>metagenomes</taxon>
        <taxon>ecological metagenomes</taxon>
    </lineage>
</organism>
<dbReference type="EMBL" id="BART01041921">
    <property type="protein sequence ID" value="GAH29927.1"/>
    <property type="molecule type" value="Genomic_DNA"/>
</dbReference>
<sequence>GFSTNFIFLLISRMASGIGLGCVIPVGYSIISDAIPPDERSGWFGTLAI</sequence>
<feature type="transmembrane region" description="Helical" evidence="1">
    <location>
        <begin position="6"/>
        <end position="31"/>
    </location>
</feature>
<gene>
    <name evidence="3" type="ORF">S01H4_67067</name>
</gene>
<dbReference type="PROSITE" id="PS50850">
    <property type="entry name" value="MFS"/>
    <property type="match status" value="1"/>
</dbReference>
<dbReference type="SUPFAM" id="SSF103473">
    <property type="entry name" value="MFS general substrate transporter"/>
    <property type="match status" value="1"/>
</dbReference>
<name>X1EBD5_9ZZZZ</name>
<dbReference type="InterPro" id="IPR036259">
    <property type="entry name" value="MFS_trans_sf"/>
</dbReference>
<feature type="non-terminal residue" evidence="3">
    <location>
        <position position="1"/>
    </location>
</feature>
<dbReference type="InterPro" id="IPR020846">
    <property type="entry name" value="MFS_dom"/>
</dbReference>
<feature type="domain" description="Major facilitator superfamily (MFS) profile" evidence="2">
    <location>
        <begin position="1"/>
        <end position="49"/>
    </location>
</feature>
<reference evidence="3" key="1">
    <citation type="journal article" date="2014" name="Front. Microbiol.">
        <title>High frequency of phylogenetically diverse reductive dehalogenase-homologous genes in deep subseafloor sedimentary metagenomes.</title>
        <authorList>
            <person name="Kawai M."/>
            <person name="Futagami T."/>
            <person name="Toyoda A."/>
            <person name="Takaki Y."/>
            <person name="Nishi S."/>
            <person name="Hori S."/>
            <person name="Arai W."/>
            <person name="Tsubouchi T."/>
            <person name="Morono Y."/>
            <person name="Uchiyama I."/>
            <person name="Ito T."/>
            <person name="Fujiyama A."/>
            <person name="Inagaki F."/>
            <person name="Takami H."/>
        </authorList>
    </citation>
    <scope>NUCLEOTIDE SEQUENCE</scope>
    <source>
        <strain evidence="3">Expedition CK06-06</strain>
    </source>
</reference>
<accession>X1EBD5</accession>
<dbReference type="AlphaFoldDB" id="X1EBD5"/>
<keyword evidence="1" id="KW-1133">Transmembrane helix</keyword>
<proteinExistence type="predicted"/>
<evidence type="ECO:0000256" key="1">
    <source>
        <dbReference type="SAM" id="Phobius"/>
    </source>
</evidence>
<keyword evidence="1" id="KW-0472">Membrane</keyword>